<proteinExistence type="predicted"/>
<dbReference type="RefSeq" id="XP_014152872.1">
    <property type="nucleotide sequence ID" value="XM_014297397.1"/>
</dbReference>
<dbReference type="Gene3D" id="3.30.505.10">
    <property type="entry name" value="SH2 domain"/>
    <property type="match status" value="1"/>
</dbReference>
<feature type="region of interest" description="Disordered" evidence="2">
    <location>
        <begin position="273"/>
        <end position="311"/>
    </location>
</feature>
<protein>
    <recommendedName>
        <fullName evidence="3">SH2 domain-containing protein</fullName>
    </recommendedName>
</protein>
<dbReference type="PROSITE" id="PS50001">
    <property type="entry name" value="SH2"/>
    <property type="match status" value="1"/>
</dbReference>
<dbReference type="Proteomes" id="UP000054560">
    <property type="component" value="Unassembled WGS sequence"/>
</dbReference>
<feature type="compositionally biased region" description="Low complexity" evidence="2">
    <location>
        <begin position="30"/>
        <end position="47"/>
    </location>
</feature>
<evidence type="ECO:0000313" key="4">
    <source>
        <dbReference type="EMBL" id="KNC78970.1"/>
    </source>
</evidence>
<dbReference type="SUPFAM" id="SSF55550">
    <property type="entry name" value="SH2 domain"/>
    <property type="match status" value="1"/>
</dbReference>
<feature type="compositionally biased region" description="Polar residues" evidence="2">
    <location>
        <begin position="51"/>
        <end position="64"/>
    </location>
</feature>
<keyword evidence="5" id="KW-1185">Reference proteome</keyword>
<dbReference type="InterPro" id="IPR036860">
    <property type="entry name" value="SH2_dom_sf"/>
</dbReference>
<dbReference type="Pfam" id="PF00017">
    <property type="entry name" value="SH2"/>
    <property type="match status" value="1"/>
</dbReference>
<dbReference type="InterPro" id="IPR000980">
    <property type="entry name" value="SH2"/>
</dbReference>
<reference evidence="4 5" key="1">
    <citation type="submission" date="2011-02" db="EMBL/GenBank/DDBJ databases">
        <title>The Genome Sequence of Sphaeroforma arctica JP610.</title>
        <authorList>
            <consortium name="The Broad Institute Genome Sequencing Platform"/>
            <person name="Russ C."/>
            <person name="Cuomo C."/>
            <person name="Young S.K."/>
            <person name="Zeng Q."/>
            <person name="Gargeya S."/>
            <person name="Alvarado L."/>
            <person name="Berlin A."/>
            <person name="Chapman S.B."/>
            <person name="Chen Z."/>
            <person name="Freedman E."/>
            <person name="Gellesch M."/>
            <person name="Goldberg J."/>
            <person name="Griggs A."/>
            <person name="Gujja S."/>
            <person name="Heilman E."/>
            <person name="Heiman D."/>
            <person name="Howarth C."/>
            <person name="Mehta T."/>
            <person name="Neiman D."/>
            <person name="Pearson M."/>
            <person name="Roberts A."/>
            <person name="Saif S."/>
            <person name="Shea T."/>
            <person name="Shenoy N."/>
            <person name="Sisk P."/>
            <person name="Stolte C."/>
            <person name="Sykes S."/>
            <person name="White J."/>
            <person name="Yandava C."/>
            <person name="Burger G."/>
            <person name="Gray M.W."/>
            <person name="Holland P.W.H."/>
            <person name="King N."/>
            <person name="Lang F.B.F."/>
            <person name="Roger A.J."/>
            <person name="Ruiz-Trillo I."/>
            <person name="Haas B."/>
            <person name="Nusbaum C."/>
            <person name="Birren B."/>
        </authorList>
    </citation>
    <scope>NUCLEOTIDE SEQUENCE [LARGE SCALE GENOMIC DNA]</scope>
    <source>
        <strain evidence="4 5">JP610</strain>
    </source>
</reference>
<accession>A0A0L0FQA1</accession>
<dbReference type="EMBL" id="KQ242387">
    <property type="protein sequence ID" value="KNC78970.1"/>
    <property type="molecule type" value="Genomic_DNA"/>
</dbReference>
<feature type="region of interest" description="Disordered" evidence="2">
    <location>
        <begin position="26"/>
        <end position="86"/>
    </location>
</feature>
<evidence type="ECO:0000259" key="3">
    <source>
        <dbReference type="PROSITE" id="PS50001"/>
    </source>
</evidence>
<name>A0A0L0FQA1_9EUKA</name>
<evidence type="ECO:0000313" key="5">
    <source>
        <dbReference type="Proteomes" id="UP000054560"/>
    </source>
</evidence>
<feature type="non-terminal residue" evidence="4">
    <location>
        <position position="1"/>
    </location>
</feature>
<feature type="domain" description="SH2" evidence="3">
    <location>
        <begin position="159"/>
        <end position="262"/>
    </location>
</feature>
<organism evidence="4 5">
    <name type="scientific">Sphaeroforma arctica JP610</name>
    <dbReference type="NCBI Taxonomy" id="667725"/>
    <lineage>
        <taxon>Eukaryota</taxon>
        <taxon>Ichthyosporea</taxon>
        <taxon>Ichthyophonida</taxon>
        <taxon>Sphaeroforma</taxon>
    </lineage>
</organism>
<evidence type="ECO:0000256" key="1">
    <source>
        <dbReference type="PROSITE-ProRule" id="PRU00191"/>
    </source>
</evidence>
<dbReference type="GeneID" id="25909120"/>
<evidence type="ECO:0000256" key="2">
    <source>
        <dbReference type="SAM" id="MobiDB-lite"/>
    </source>
</evidence>
<sequence>MWSRGGLGLGGGGDIYANVTHAAVPTNNRNSYTGPSSSTNSSLNGSRTIKHTTSMASLSSQARSGSGVLTKHNTVGSTGTGMGEGEYLNSDQIRALEQDAHAHTHTHTRKKSRELTNEITDLRTQLANRPKVPSRENVVGEMLRIPKTLVLANARECSAFHDFSHIADHGERRKVIGAIMQTSPSGSWLLRYNREKGVFVITVKYEQKTYHFPMHKPDTSDGSVKYALAEGEPHHDDPSTLLSYYITHSLPLNVDTCLLHAVLRQDLEDEEMSSSDYANIRSLPKTSSRPNVPERGAPVPKAKPRVPIVDR</sequence>
<keyword evidence="1" id="KW-0727">SH2 domain</keyword>
<dbReference type="SMART" id="SM00252">
    <property type="entry name" value="SH2"/>
    <property type="match status" value="1"/>
</dbReference>
<gene>
    <name evidence="4" type="ORF">SARC_08616</name>
</gene>
<dbReference type="AlphaFoldDB" id="A0A0L0FQA1"/>